<gene>
    <name evidence="1" type="ORF">Cfor_04047</name>
</gene>
<dbReference type="OrthoDB" id="8063408at2759"/>
<name>A0A6L2PIG0_COPFO</name>
<keyword evidence="2" id="KW-1185">Reference proteome</keyword>
<comment type="caution">
    <text evidence="1">The sequence shown here is derived from an EMBL/GenBank/DDBJ whole genome shotgun (WGS) entry which is preliminary data.</text>
</comment>
<reference evidence="2" key="1">
    <citation type="submission" date="2020-01" db="EMBL/GenBank/DDBJ databases">
        <title>Draft genome sequence of the Termite Coptotermes fromosanus.</title>
        <authorList>
            <person name="Itakura S."/>
            <person name="Yosikawa Y."/>
            <person name="Umezawa K."/>
        </authorList>
    </citation>
    <scope>NUCLEOTIDE SEQUENCE [LARGE SCALE GENOMIC DNA]</scope>
</reference>
<dbReference type="PANTHER" id="PTHR46114:SF1">
    <property type="entry name" value="ZAD DOMAIN-CONTAINING PROTEIN"/>
    <property type="match status" value="1"/>
</dbReference>
<evidence type="ECO:0000313" key="2">
    <source>
        <dbReference type="Proteomes" id="UP000502823"/>
    </source>
</evidence>
<evidence type="ECO:0000313" key="1">
    <source>
        <dbReference type="EMBL" id="GFG30952.1"/>
    </source>
</evidence>
<organism evidence="1 2">
    <name type="scientific">Coptotermes formosanus</name>
    <name type="common">Formosan subterranean termite</name>
    <dbReference type="NCBI Taxonomy" id="36987"/>
    <lineage>
        <taxon>Eukaryota</taxon>
        <taxon>Metazoa</taxon>
        <taxon>Ecdysozoa</taxon>
        <taxon>Arthropoda</taxon>
        <taxon>Hexapoda</taxon>
        <taxon>Insecta</taxon>
        <taxon>Pterygota</taxon>
        <taxon>Neoptera</taxon>
        <taxon>Polyneoptera</taxon>
        <taxon>Dictyoptera</taxon>
        <taxon>Blattodea</taxon>
        <taxon>Blattoidea</taxon>
        <taxon>Termitoidae</taxon>
        <taxon>Rhinotermitidae</taxon>
        <taxon>Coptotermes</taxon>
    </lineage>
</organism>
<sequence>MLRNSLVDPEKIILPPSHIKLGLKKQFVNALDGEEYCFNYLSNKFPALSQAKVKAGIFARPQIRALTKDKMFEESMAPAEKEASICFEEVIVKFFAHKYEEGVNNMLEEYKVLGCKMSLKLHFLLSHLDQFPENLGTVSEEQGEQFRPDIREMEGRYQGRWSVSMMADYCWILKRDECDTTHKRKSGRKNFKARDKRYFD</sequence>
<dbReference type="AlphaFoldDB" id="A0A6L2PIG0"/>
<dbReference type="Proteomes" id="UP000502823">
    <property type="component" value="Unassembled WGS sequence"/>
</dbReference>
<protein>
    <submittedName>
        <fullName evidence="1">Uncharacterized protein</fullName>
    </submittedName>
</protein>
<dbReference type="EMBL" id="BLKM01000267">
    <property type="protein sequence ID" value="GFG30952.1"/>
    <property type="molecule type" value="Genomic_DNA"/>
</dbReference>
<dbReference type="InParanoid" id="A0A6L2PIG0"/>
<accession>A0A6L2PIG0</accession>
<dbReference type="PANTHER" id="PTHR46114">
    <property type="entry name" value="APPLE DOMAIN-CONTAINING PROTEIN"/>
    <property type="match status" value="1"/>
</dbReference>
<proteinExistence type="predicted"/>